<reference evidence="2 3" key="1">
    <citation type="journal article" date="2012" name="Genome Biol.">
        <title>The genome of the polar eukaryotic microalga coccomyxa subellipsoidea reveals traits of cold adaptation.</title>
        <authorList>
            <person name="Blanc G."/>
            <person name="Agarkova I."/>
            <person name="Grimwood J."/>
            <person name="Kuo A."/>
            <person name="Brueggeman A."/>
            <person name="Dunigan D."/>
            <person name="Gurnon J."/>
            <person name="Ladunga I."/>
            <person name="Lindquist E."/>
            <person name="Lucas S."/>
            <person name="Pangilinan J."/>
            <person name="Proschold T."/>
            <person name="Salamov A."/>
            <person name="Schmutz J."/>
            <person name="Weeks D."/>
            <person name="Yamada T."/>
            <person name="Claverie J.M."/>
            <person name="Grigoriev I."/>
            <person name="Van Etten J."/>
            <person name="Lomsadze A."/>
            <person name="Borodovsky M."/>
        </authorList>
    </citation>
    <scope>NUCLEOTIDE SEQUENCE [LARGE SCALE GENOMIC DNA]</scope>
    <source>
        <strain evidence="2 3">C-169</strain>
    </source>
</reference>
<dbReference type="RefSeq" id="XP_005651437.1">
    <property type="nucleotide sequence ID" value="XM_005651380.1"/>
</dbReference>
<comment type="caution">
    <text evidence="2">The sequence shown here is derived from an EMBL/GenBank/DDBJ whole genome shotgun (WGS) entry which is preliminary data.</text>
</comment>
<dbReference type="AlphaFoldDB" id="I0Z8C4"/>
<dbReference type="InterPro" id="IPR044240">
    <property type="entry name" value="STR4-like"/>
</dbReference>
<accession>I0Z8C4</accession>
<dbReference type="KEGG" id="csl:COCSUDRAFT_59397"/>
<dbReference type="PANTHER" id="PTHR47377:SF1">
    <property type="entry name" value="RHODANESE-LIKE DOMAIN-CONTAINING PROTEIN 4, CHLOROPLASTIC"/>
    <property type="match status" value="1"/>
</dbReference>
<evidence type="ECO:0000256" key="1">
    <source>
        <dbReference type="SAM" id="MobiDB-lite"/>
    </source>
</evidence>
<evidence type="ECO:0000313" key="3">
    <source>
        <dbReference type="Proteomes" id="UP000007264"/>
    </source>
</evidence>
<feature type="compositionally biased region" description="Polar residues" evidence="1">
    <location>
        <begin position="270"/>
        <end position="280"/>
    </location>
</feature>
<sequence>MVGEARCKESVTVKGETIFDESFAEKFGKLKAVTEDTTVILLDSDGSEAPQVAKGLAGIVGKAADLPWKEPGKLSFDLSGLKNFGNNLDSFAEDFKSAPTASKALLGVGALVGGALLFFQEIDTALEVAGLFAAGQFAVRRLLFAEDRKQTANEIKELVDDKIAVKEVPKDLKKLATKVLETEQVAESKVASKAKAAVDSVKKDVKKAADKVNADVSKAADKLDADVSKAAQSVSKESEETIDAAKDTIDLNGAGAPTATDPSKKEAQEWISNWRSKNGE</sequence>
<evidence type="ECO:0000313" key="2">
    <source>
        <dbReference type="EMBL" id="EIE26893.1"/>
    </source>
</evidence>
<dbReference type="GeneID" id="17044902"/>
<dbReference type="EMBL" id="AGSI01000002">
    <property type="protein sequence ID" value="EIE26893.1"/>
    <property type="molecule type" value="Genomic_DNA"/>
</dbReference>
<proteinExistence type="predicted"/>
<gene>
    <name evidence="2" type="ORF">COCSUDRAFT_59397</name>
</gene>
<dbReference type="PANTHER" id="PTHR47377">
    <property type="entry name" value="RHODANESE-LIKE DOMAIN-CONTAINING PROTEIN 4, CHLOROPLASTIC"/>
    <property type="match status" value="1"/>
</dbReference>
<dbReference type="OrthoDB" id="1927399at2759"/>
<protein>
    <submittedName>
        <fullName evidence="2">Uncharacterized protein</fullName>
    </submittedName>
</protein>
<dbReference type="Proteomes" id="UP000007264">
    <property type="component" value="Unassembled WGS sequence"/>
</dbReference>
<keyword evidence="3" id="KW-1185">Reference proteome</keyword>
<organism evidence="2 3">
    <name type="scientific">Coccomyxa subellipsoidea (strain C-169)</name>
    <name type="common">Green microalga</name>
    <dbReference type="NCBI Taxonomy" id="574566"/>
    <lineage>
        <taxon>Eukaryota</taxon>
        <taxon>Viridiplantae</taxon>
        <taxon>Chlorophyta</taxon>
        <taxon>core chlorophytes</taxon>
        <taxon>Trebouxiophyceae</taxon>
        <taxon>Trebouxiophyceae incertae sedis</taxon>
        <taxon>Coccomyxaceae</taxon>
        <taxon>Coccomyxa</taxon>
        <taxon>Coccomyxa subellipsoidea</taxon>
    </lineage>
</organism>
<name>I0Z8C4_COCSC</name>
<feature type="region of interest" description="Disordered" evidence="1">
    <location>
        <begin position="231"/>
        <end position="280"/>
    </location>
</feature>
<feature type="compositionally biased region" description="Basic and acidic residues" evidence="1">
    <location>
        <begin position="236"/>
        <end position="249"/>
    </location>
</feature>